<dbReference type="AlphaFoldDB" id="A0A0D8XSL2"/>
<sequence length="400" mass="46098">MYKITSLNLELCRILHLEINLEIGDRSVSPYGIQQKICRCFLSSFSRYGILVAPQRILNKIMIVGRCDCLFNESIGLNDWLSREFLTVKSINRVDCSSLEECIRFSLVVWLEPQQYYRCGSALIKGPFPEVVSSDFTWIAFAVHCTSLGEVFLRLLPETVRLFSLKTWQLQNRSEVPRWVFCLPRLGRGQVVAQYSRIPRNSAFCNYAEMRAYWKNCHGYDLPTEEPQTYYDVIFKGFKNSFLYPDFCVLSSEPMGIREDVSTHVALDEFSQALASQKRFICMEEVKLSLVDCNFIDMRRRIFGPVVFEKKISHLAYPRHSKAASCAEVMQTTRESNDILRDMMRETKGSAGSNSTMDFNANECTSTCSSHHNMLSNVAKLSVEQKSKSIRNRKRLIEVD</sequence>
<evidence type="ECO:0000313" key="3">
    <source>
        <dbReference type="Proteomes" id="UP000053766"/>
    </source>
</evidence>
<dbReference type="STRING" id="29172.A0A0D8XSL2"/>
<dbReference type="PANTHER" id="PTHR28495:SF1">
    <property type="entry name" value="GENE, 17266-RELATED"/>
    <property type="match status" value="1"/>
</dbReference>
<dbReference type="EMBL" id="KN716304">
    <property type="protein sequence ID" value="KJH47525.1"/>
    <property type="molecule type" value="Genomic_DNA"/>
</dbReference>
<gene>
    <name evidence="2" type="ORF">DICVIV_06412</name>
</gene>
<accession>A0A0D8XSL2</accession>
<proteinExistence type="predicted"/>
<protein>
    <recommendedName>
        <fullName evidence="1">DUF4708 domain-containing protein</fullName>
    </recommendedName>
</protein>
<reference evidence="2 3" key="1">
    <citation type="submission" date="2013-11" db="EMBL/GenBank/DDBJ databases">
        <title>Draft genome of the bovine lungworm Dictyocaulus viviparus.</title>
        <authorList>
            <person name="Mitreva M."/>
        </authorList>
    </citation>
    <scope>NUCLEOTIDE SEQUENCE [LARGE SCALE GENOMIC DNA]</scope>
    <source>
        <strain evidence="2 3">HannoverDv2000</strain>
    </source>
</reference>
<dbReference type="PANTHER" id="PTHR28495">
    <property type="entry name" value="HYPOTHETICAL PROTEIN LOC100359752"/>
    <property type="match status" value="1"/>
</dbReference>
<evidence type="ECO:0000259" key="1">
    <source>
        <dbReference type="Pfam" id="PF15813"/>
    </source>
</evidence>
<reference evidence="3" key="2">
    <citation type="journal article" date="2016" name="Sci. Rep.">
        <title>Dictyocaulus viviparus genome, variome and transcriptome elucidate lungworm biology and support future intervention.</title>
        <authorList>
            <person name="McNulty S.N."/>
            <person name="Strube C."/>
            <person name="Rosa B.A."/>
            <person name="Martin J.C."/>
            <person name="Tyagi R."/>
            <person name="Choi Y.J."/>
            <person name="Wang Q."/>
            <person name="Hallsworth Pepin K."/>
            <person name="Zhang X."/>
            <person name="Ozersky P."/>
            <person name="Wilson R.K."/>
            <person name="Sternberg P.W."/>
            <person name="Gasser R.B."/>
            <person name="Mitreva M."/>
        </authorList>
    </citation>
    <scope>NUCLEOTIDE SEQUENCE [LARGE SCALE GENOMIC DNA]</scope>
    <source>
        <strain evidence="3">HannoverDv2000</strain>
    </source>
</reference>
<keyword evidence="3" id="KW-1185">Reference proteome</keyword>
<feature type="domain" description="DUF4708" evidence="1">
    <location>
        <begin position="10"/>
        <end position="255"/>
    </location>
</feature>
<dbReference type="InterPro" id="IPR031643">
    <property type="entry name" value="DUF4708"/>
</dbReference>
<evidence type="ECO:0000313" key="2">
    <source>
        <dbReference type="EMBL" id="KJH47525.1"/>
    </source>
</evidence>
<dbReference type="Pfam" id="PF15813">
    <property type="entry name" value="DUF4708"/>
    <property type="match status" value="1"/>
</dbReference>
<dbReference type="Proteomes" id="UP000053766">
    <property type="component" value="Unassembled WGS sequence"/>
</dbReference>
<name>A0A0D8XSL2_DICVI</name>
<organism evidence="2 3">
    <name type="scientific">Dictyocaulus viviparus</name>
    <name type="common">Bovine lungworm</name>
    <dbReference type="NCBI Taxonomy" id="29172"/>
    <lineage>
        <taxon>Eukaryota</taxon>
        <taxon>Metazoa</taxon>
        <taxon>Ecdysozoa</taxon>
        <taxon>Nematoda</taxon>
        <taxon>Chromadorea</taxon>
        <taxon>Rhabditida</taxon>
        <taxon>Rhabditina</taxon>
        <taxon>Rhabditomorpha</taxon>
        <taxon>Strongyloidea</taxon>
        <taxon>Metastrongylidae</taxon>
        <taxon>Dictyocaulus</taxon>
    </lineage>
</organism>
<dbReference type="OrthoDB" id="5776370at2759"/>